<keyword evidence="3" id="KW-1185">Reference proteome</keyword>
<feature type="compositionally biased region" description="Basic and acidic residues" evidence="1">
    <location>
        <begin position="236"/>
        <end position="249"/>
    </location>
</feature>
<feature type="region of interest" description="Disordered" evidence="1">
    <location>
        <begin position="1"/>
        <end position="28"/>
    </location>
</feature>
<sequence>MDADSVRRSSSRARRPAAKLRDRERDAGEEYVSAAITSQQVAASIPVTNGAKVPEVTPTSPRKRRGAGGGGRRKRRETDDGDGAYPNPPKRARNPRGGVIAVASPLAGPALAAATPQPQESLVETEDQGELDNASVAADVEDARTQDQRRSTRSRKSRTAAPTWKRRSSSASETTATSVSVSIAVNARSTRSAAGKASEEATGSNSSDKILETTGGDTERRTSSLDPNETLPQAGEDVRMEIADEKPVVDGEAEGSQENDVTSILPQEESVEGPTEPVDTPGDANGPSAEPLADAVATPVPEQIEAKAEEKSPVIPGSGSARVILGPVAVQNSKKATRDEEKEEGELSEEITPPPKSRQPSSAI</sequence>
<evidence type="ECO:0000313" key="2">
    <source>
        <dbReference type="EMBL" id="THG98790.1"/>
    </source>
</evidence>
<proteinExistence type="predicted"/>
<feature type="compositionally biased region" description="Basic residues" evidence="1">
    <location>
        <begin position="151"/>
        <end position="168"/>
    </location>
</feature>
<dbReference type="Proteomes" id="UP000309038">
    <property type="component" value="Unassembled WGS sequence"/>
</dbReference>
<accession>A0A4S4KL85</accession>
<feature type="region of interest" description="Disordered" evidence="1">
    <location>
        <begin position="40"/>
        <end position="364"/>
    </location>
</feature>
<gene>
    <name evidence="2" type="ORF">EW026_g3467</name>
</gene>
<feature type="compositionally biased region" description="Low complexity" evidence="1">
    <location>
        <begin position="101"/>
        <end position="118"/>
    </location>
</feature>
<protein>
    <submittedName>
        <fullName evidence="2">Uncharacterized protein</fullName>
    </submittedName>
</protein>
<reference evidence="2 3" key="1">
    <citation type="submission" date="2019-02" db="EMBL/GenBank/DDBJ databases">
        <title>Genome sequencing of the rare red list fungi Phlebia centrifuga.</title>
        <authorList>
            <person name="Buettner E."/>
            <person name="Kellner H."/>
        </authorList>
    </citation>
    <scope>NUCLEOTIDE SEQUENCE [LARGE SCALE GENOMIC DNA]</scope>
    <source>
        <strain evidence="2 3">DSM 108282</strain>
    </source>
</reference>
<feature type="compositionally biased region" description="Low complexity" evidence="1">
    <location>
        <begin position="169"/>
        <end position="185"/>
    </location>
</feature>
<evidence type="ECO:0000256" key="1">
    <source>
        <dbReference type="SAM" id="MobiDB-lite"/>
    </source>
</evidence>
<comment type="caution">
    <text evidence="2">The sequence shown here is derived from an EMBL/GenBank/DDBJ whole genome shotgun (WGS) entry which is preliminary data.</text>
</comment>
<dbReference type="EMBL" id="SGPJ01000104">
    <property type="protein sequence ID" value="THG98790.1"/>
    <property type="molecule type" value="Genomic_DNA"/>
</dbReference>
<feature type="compositionally biased region" description="Basic and acidic residues" evidence="1">
    <location>
        <begin position="141"/>
        <end position="150"/>
    </location>
</feature>
<feature type="compositionally biased region" description="Basic residues" evidence="1">
    <location>
        <begin position="9"/>
        <end position="18"/>
    </location>
</feature>
<feature type="compositionally biased region" description="Basic and acidic residues" evidence="1">
    <location>
        <begin position="19"/>
        <end position="28"/>
    </location>
</feature>
<name>A0A4S4KL85_9APHY</name>
<evidence type="ECO:0000313" key="3">
    <source>
        <dbReference type="Proteomes" id="UP000309038"/>
    </source>
</evidence>
<dbReference type="AlphaFoldDB" id="A0A4S4KL85"/>
<organism evidence="2 3">
    <name type="scientific">Hermanssonia centrifuga</name>
    <dbReference type="NCBI Taxonomy" id="98765"/>
    <lineage>
        <taxon>Eukaryota</taxon>
        <taxon>Fungi</taxon>
        <taxon>Dikarya</taxon>
        <taxon>Basidiomycota</taxon>
        <taxon>Agaricomycotina</taxon>
        <taxon>Agaricomycetes</taxon>
        <taxon>Polyporales</taxon>
        <taxon>Meruliaceae</taxon>
        <taxon>Hermanssonia</taxon>
    </lineage>
</organism>
<feature type="compositionally biased region" description="Basic residues" evidence="1">
    <location>
        <begin position="61"/>
        <end position="75"/>
    </location>
</feature>